<dbReference type="RefSeq" id="WP_344969982.1">
    <property type="nucleotide sequence ID" value="NZ_BAABDD010000007.1"/>
</dbReference>
<name>A0ABP7FHZ7_9ACTN</name>
<keyword evidence="3" id="KW-1185">Reference proteome</keyword>
<dbReference type="Proteomes" id="UP001500908">
    <property type="component" value="Unassembled WGS sequence"/>
</dbReference>
<dbReference type="InterPro" id="IPR023210">
    <property type="entry name" value="NADP_OxRdtase_dom"/>
</dbReference>
<evidence type="ECO:0000259" key="1">
    <source>
        <dbReference type="Pfam" id="PF00248"/>
    </source>
</evidence>
<organism evidence="2 3">
    <name type="scientific">Salinactinospora qingdaonensis</name>
    <dbReference type="NCBI Taxonomy" id="702744"/>
    <lineage>
        <taxon>Bacteria</taxon>
        <taxon>Bacillati</taxon>
        <taxon>Actinomycetota</taxon>
        <taxon>Actinomycetes</taxon>
        <taxon>Streptosporangiales</taxon>
        <taxon>Nocardiopsidaceae</taxon>
        <taxon>Salinactinospora</taxon>
    </lineage>
</organism>
<sequence>MQYRTIGTGAAAREVSAICLGAMPFGSVVDEATGFAVLDRFVEAGGTFIDTSNNYISWLPGHQGGESETVLGNWRASRGLGDDDGLVIATKLGAKPLTPDGGLEAAEGLSAQAVRSAVEGSRKRLGMDRLDLLYTHIEDRSVALEETVGTLADLAADDTVGMLGVSNHRTWRVERARQISRDAGWAGYEVLQYRNSYLQPRFDIGLPEGGHMHATPELLDYVREEGRTGRAPTLVVYTPLLFGAYTRADKELSAPYDHPGTAKRMAALRRVATEAGATLNQVVLSWLLDNDPPMIPLLGVSSLAQLDEVLEATELKLTIEQRALLDEAG</sequence>
<reference evidence="3" key="1">
    <citation type="journal article" date="2019" name="Int. J. Syst. Evol. Microbiol.">
        <title>The Global Catalogue of Microorganisms (GCM) 10K type strain sequencing project: providing services to taxonomists for standard genome sequencing and annotation.</title>
        <authorList>
            <consortium name="The Broad Institute Genomics Platform"/>
            <consortium name="The Broad Institute Genome Sequencing Center for Infectious Disease"/>
            <person name="Wu L."/>
            <person name="Ma J."/>
        </authorList>
    </citation>
    <scope>NUCLEOTIDE SEQUENCE [LARGE SCALE GENOMIC DNA]</scope>
    <source>
        <strain evidence="3">JCM 17137</strain>
    </source>
</reference>
<feature type="domain" description="NADP-dependent oxidoreductase" evidence="1">
    <location>
        <begin position="17"/>
        <end position="328"/>
    </location>
</feature>
<comment type="caution">
    <text evidence="2">The sequence shown here is derived from an EMBL/GenBank/DDBJ whole genome shotgun (WGS) entry which is preliminary data.</text>
</comment>
<evidence type="ECO:0000313" key="2">
    <source>
        <dbReference type="EMBL" id="GAA3740129.1"/>
    </source>
</evidence>
<dbReference type="InterPro" id="IPR050523">
    <property type="entry name" value="AKR_Detox_Biosynth"/>
</dbReference>
<evidence type="ECO:0000313" key="3">
    <source>
        <dbReference type="Proteomes" id="UP001500908"/>
    </source>
</evidence>
<dbReference type="SUPFAM" id="SSF51430">
    <property type="entry name" value="NAD(P)-linked oxidoreductase"/>
    <property type="match status" value="1"/>
</dbReference>
<dbReference type="Gene3D" id="3.20.20.100">
    <property type="entry name" value="NADP-dependent oxidoreductase domain"/>
    <property type="match status" value="1"/>
</dbReference>
<dbReference type="InterPro" id="IPR036812">
    <property type="entry name" value="NAD(P)_OxRdtase_dom_sf"/>
</dbReference>
<accession>A0ABP7FHZ7</accession>
<protein>
    <submittedName>
        <fullName evidence="2">Aldo/keto reductase</fullName>
    </submittedName>
</protein>
<dbReference type="Pfam" id="PF00248">
    <property type="entry name" value="Aldo_ket_red"/>
    <property type="match status" value="1"/>
</dbReference>
<dbReference type="PANTHER" id="PTHR43364:SF6">
    <property type="entry name" value="OXIDOREDUCTASE-RELATED"/>
    <property type="match status" value="1"/>
</dbReference>
<proteinExistence type="predicted"/>
<dbReference type="EMBL" id="BAABDD010000007">
    <property type="protein sequence ID" value="GAA3740129.1"/>
    <property type="molecule type" value="Genomic_DNA"/>
</dbReference>
<gene>
    <name evidence="2" type="ORF">GCM10022402_19880</name>
</gene>
<dbReference type="PANTHER" id="PTHR43364">
    <property type="entry name" value="NADH-SPECIFIC METHYLGLYOXAL REDUCTASE-RELATED"/>
    <property type="match status" value="1"/>
</dbReference>